<gene>
    <name evidence="8" type="ORF">D9V32_13275</name>
</gene>
<keyword evidence="4" id="KW-0804">Transcription</keyword>
<dbReference type="SUPFAM" id="SSF46689">
    <property type="entry name" value="Homeodomain-like"/>
    <property type="match status" value="1"/>
</dbReference>
<keyword evidence="1" id="KW-0678">Repressor</keyword>
<comment type="caution">
    <text evidence="8">The sequence shown here is derived from an EMBL/GenBank/DDBJ whole genome shotgun (WGS) entry which is preliminary data.</text>
</comment>
<dbReference type="InterPro" id="IPR018060">
    <property type="entry name" value="HTH_AraC"/>
</dbReference>
<accession>A0A3L7A320</accession>
<dbReference type="Proteomes" id="UP000272503">
    <property type="component" value="Unassembled WGS sequence"/>
</dbReference>
<feature type="domain" description="HTH araC/xylS-type" evidence="7">
    <location>
        <begin position="158"/>
        <end position="255"/>
    </location>
</feature>
<dbReference type="EMBL" id="RCUX01000011">
    <property type="protein sequence ID" value="RLP74318.1"/>
    <property type="molecule type" value="Genomic_DNA"/>
</dbReference>
<dbReference type="SMART" id="SM00342">
    <property type="entry name" value="HTH_ARAC"/>
    <property type="match status" value="1"/>
</dbReference>
<dbReference type="PANTHER" id="PTHR11019">
    <property type="entry name" value="HTH-TYPE TRANSCRIPTIONAL REGULATOR NIMR"/>
    <property type="match status" value="1"/>
</dbReference>
<dbReference type="AlphaFoldDB" id="A0A3L7A320"/>
<dbReference type="FunFam" id="1.10.10.60:FF:000132">
    <property type="entry name" value="AraC family transcriptional regulator"/>
    <property type="match status" value="1"/>
</dbReference>
<organism evidence="8 9">
    <name type="scientific">Mycetocola tolaasinivorans</name>
    <dbReference type="NCBI Taxonomy" id="76635"/>
    <lineage>
        <taxon>Bacteria</taxon>
        <taxon>Bacillati</taxon>
        <taxon>Actinomycetota</taxon>
        <taxon>Actinomycetes</taxon>
        <taxon>Micrococcales</taxon>
        <taxon>Microbacteriaceae</taxon>
        <taxon>Mycetocola</taxon>
    </lineage>
</organism>
<dbReference type="PANTHER" id="PTHR11019:SF199">
    <property type="entry name" value="HTH-TYPE TRANSCRIPTIONAL REGULATOR NIMR"/>
    <property type="match status" value="1"/>
</dbReference>
<dbReference type="Gene3D" id="1.10.10.60">
    <property type="entry name" value="Homeodomain-like"/>
    <property type="match status" value="2"/>
</dbReference>
<evidence type="ECO:0000256" key="6">
    <source>
        <dbReference type="ARBA" id="ARBA00079449"/>
    </source>
</evidence>
<dbReference type="InterPro" id="IPR014710">
    <property type="entry name" value="RmlC-like_jellyroll"/>
</dbReference>
<evidence type="ECO:0000256" key="5">
    <source>
        <dbReference type="ARBA" id="ARBA00074140"/>
    </source>
</evidence>
<evidence type="ECO:0000256" key="1">
    <source>
        <dbReference type="ARBA" id="ARBA00022491"/>
    </source>
</evidence>
<evidence type="ECO:0000256" key="2">
    <source>
        <dbReference type="ARBA" id="ARBA00023015"/>
    </source>
</evidence>
<dbReference type="SUPFAM" id="SSF51182">
    <property type="entry name" value="RmlC-like cupins"/>
    <property type="match status" value="1"/>
</dbReference>
<name>A0A3L7A320_9MICO</name>
<protein>
    <recommendedName>
        <fullName evidence="5">HTH-type transcriptional regulator RipA</fullName>
    </recommendedName>
    <alternativeName>
        <fullName evidence="6">Repressor of iron proteins A</fullName>
    </alternativeName>
</protein>
<dbReference type="OrthoDB" id="2039152at2"/>
<dbReference type="Pfam" id="PF12833">
    <property type="entry name" value="HTH_18"/>
    <property type="match status" value="1"/>
</dbReference>
<evidence type="ECO:0000259" key="7">
    <source>
        <dbReference type="PROSITE" id="PS01124"/>
    </source>
</evidence>
<dbReference type="GO" id="GO:0043565">
    <property type="term" value="F:sequence-specific DNA binding"/>
    <property type="evidence" value="ECO:0007669"/>
    <property type="project" value="InterPro"/>
</dbReference>
<evidence type="ECO:0000313" key="8">
    <source>
        <dbReference type="EMBL" id="RLP74318.1"/>
    </source>
</evidence>
<evidence type="ECO:0000256" key="4">
    <source>
        <dbReference type="ARBA" id="ARBA00023163"/>
    </source>
</evidence>
<dbReference type="GO" id="GO:0003700">
    <property type="term" value="F:DNA-binding transcription factor activity"/>
    <property type="evidence" value="ECO:0007669"/>
    <property type="project" value="InterPro"/>
</dbReference>
<dbReference type="InterPro" id="IPR018062">
    <property type="entry name" value="HTH_AraC-typ_CS"/>
</dbReference>
<dbReference type="PROSITE" id="PS01124">
    <property type="entry name" value="HTH_ARAC_FAMILY_2"/>
    <property type="match status" value="1"/>
</dbReference>
<dbReference type="Gene3D" id="2.60.120.10">
    <property type="entry name" value="Jelly Rolls"/>
    <property type="match status" value="1"/>
</dbReference>
<keyword evidence="2" id="KW-0805">Transcription regulation</keyword>
<keyword evidence="9" id="KW-1185">Reference proteome</keyword>
<sequence length="265" mass="28858">MPLMSLNGQIDADPVWAIDTDDFTVAEGIEWGTHRHDNLNELLWATRGTLTVETERGWFAVPNAVGLWIPSGVEHRVVAAAHTSFRCTHLEPHIGSPADDVTAVAIPEAVSTLLSRLQLPPYLSQEVRTHAELLVPMLLEPVEVSTVDLPLPIDDRTLRIAQAILADPADDRELVDWGFAVGASARNLSRLFVAETGLTFTTWRMRARMRRAIELLAADHSVSAAAAKVGYASASSFVQAFRREVGHTPGAFASARARTTRAATP</sequence>
<dbReference type="PROSITE" id="PS00041">
    <property type="entry name" value="HTH_ARAC_FAMILY_1"/>
    <property type="match status" value="1"/>
</dbReference>
<evidence type="ECO:0000313" key="9">
    <source>
        <dbReference type="Proteomes" id="UP000272503"/>
    </source>
</evidence>
<evidence type="ECO:0000256" key="3">
    <source>
        <dbReference type="ARBA" id="ARBA00023125"/>
    </source>
</evidence>
<dbReference type="InterPro" id="IPR011051">
    <property type="entry name" value="RmlC_Cupin_sf"/>
</dbReference>
<keyword evidence="3" id="KW-0238">DNA-binding</keyword>
<dbReference type="InterPro" id="IPR009057">
    <property type="entry name" value="Homeodomain-like_sf"/>
</dbReference>
<proteinExistence type="predicted"/>
<reference evidence="8 9" key="1">
    <citation type="submission" date="2018-10" db="EMBL/GenBank/DDBJ databases">
        <authorList>
            <person name="Li J."/>
        </authorList>
    </citation>
    <scope>NUCLEOTIDE SEQUENCE [LARGE SCALE GENOMIC DNA]</scope>
    <source>
        <strain evidence="8 9">IF 016277</strain>
    </source>
</reference>